<dbReference type="Proteomes" id="UP000192596">
    <property type="component" value="Unassembled WGS sequence"/>
</dbReference>
<protein>
    <recommendedName>
        <fullName evidence="3">F-box domain-containing protein</fullName>
    </recommendedName>
</protein>
<proteinExistence type="predicted"/>
<evidence type="ECO:0000313" key="2">
    <source>
        <dbReference type="Proteomes" id="UP000192596"/>
    </source>
</evidence>
<gene>
    <name evidence="1" type="ORF">B0A48_14921</name>
</gene>
<accession>A0A1V8SJC1</accession>
<comment type="caution">
    <text evidence="1">The sequence shown here is derived from an EMBL/GenBank/DDBJ whole genome shotgun (WGS) entry which is preliminary data.</text>
</comment>
<evidence type="ECO:0008006" key="3">
    <source>
        <dbReference type="Google" id="ProtNLM"/>
    </source>
</evidence>
<dbReference type="EMBL" id="NAJO01000042">
    <property type="protein sequence ID" value="OQN99060.1"/>
    <property type="molecule type" value="Genomic_DNA"/>
</dbReference>
<dbReference type="OrthoDB" id="3886018at2759"/>
<dbReference type="AlphaFoldDB" id="A0A1V8SJC1"/>
<organism evidence="1 2">
    <name type="scientific">Cryoendolithus antarcticus</name>
    <dbReference type="NCBI Taxonomy" id="1507870"/>
    <lineage>
        <taxon>Eukaryota</taxon>
        <taxon>Fungi</taxon>
        <taxon>Dikarya</taxon>
        <taxon>Ascomycota</taxon>
        <taxon>Pezizomycotina</taxon>
        <taxon>Dothideomycetes</taxon>
        <taxon>Dothideomycetidae</taxon>
        <taxon>Cladosporiales</taxon>
        <taxon>Cladosporiaceae</taxon>
        <taxon>Cryoendolithus</taxon>
    </lineage>
</organism>
<sequence length="266" mass="30255">MDLFAKQYYCSIPVSIIRGCVDAVRAKLTDPDGVNNTFANLNTVKRLAISFTHHPSPPLAKNTSIIGQTSALSSTLTSIPHLESLALHWYKLLARTQERWDSCIEEEWLSRTLLKLNLFSLGNLDLNGVQFYPEFLCNFLQRTPLTHFTLQGVHIGAPSPHTHYTVARTRVSVLDFIASPECTITSLHLDDLIEHTNLVYFKVPGEPKFRRGDDVGPSEVRRTGAEVKVRLDYAFGNGKAVRSAQLDEWWRVRMRRYGPRWDDVVF</sequence>
<keyword evidence="2" id="KW-1185">Reference proteome</keyword>
<dbReference type="InParanoid" id="A0A1V8SJC1"/>
<name>A0A1V8SJC1_9PEZI</name>
<dbReference type="STRING" id="1507870.A0A1V8SJC1"/>
<reference evidence="2" key="1">
    <citation type="submission" date="2017-03" db="EMBL/GenBank/DDBJ databases">
        <title>Genomes of endolithic fungi from Antarctica.</title>
        <authorList>
            <person name="Coleine C."/>
            <person name="Masonjones S."/>
            <person name="Stajich J.E."/>
        </authorList>
    </citation>
    <scope>NUCLEOTIDE SEQUENCE [LARGE SCALE GENOMIC DNA]</scope>
    <source>
        <strain evidence="2">CCFEE 5527</strain>
    </source>
</reference>
<evidence type="ECO:0000313" key="1">
    <source>
        <dbReference type="EMBL" id="OQN99060.1"/>
    </source>
</evidence>